<reference evidence="6" key="1">
    <citation type="submission" date="2018-02" db="EMBL/GenBank/DDBJ databases">
        <title>Rhizophora mucronata_Transcriptome.</title>
        <authorList>
            <person name="Meera S.P."/>
            <person name="Sreeshan A."/>
            <person name="Augustine A."/>
        </authorList>
    </citation>
    <scope>NUCLEOTIDE SEQUENCE</scope>
    <source>
        <tissue evidence="6">Leaf</tissue>
    </source>
</reference>
<dbReference type="PIRSF" id="PIRSF037755">
    <property type="entry name" value="Mettl2_prd"/>
    <property type="match status" value="1"/>
</dbReference>
<accession>A0A2P2JT46</accession>
<comment type="function">
    <text evidence="4">S-adenosyl-L-methionine-dependent methyltransferase.</text>
</comment>
<dbReference type="PANTHER" id="PTHR22809">
    <property type="entry name" value="METHYLTRANSFERASE-RELATED"/>
    <property type="match status" value="1"/>
</dbReference>
<dbReference type="InterPro" id="IPR026113">
    <property type="entry name" value="METTL2/6/8-like"/>
</dbReference>
<dbReference type="PANTHER" id="PTHR22809:SF14">
    <property type="entry name" value="TRNA N(3)-METHYLCYTIDINE METHYLTRANSFERASE"/>
    <property type="match status" value="1"/>
</dbReference>
<name>A0A2P2JT46_RHIMU</name>
<dbReference type="Pfam" id="PF13489">
    <property type="entry name" value="Methyltransf_23"/>
    <property type="match status" value="1"/>
</dbReference>
<organism evidence="6">
    <name type="scientific">Rhizophora mucronata</name>
    <name type="common">Asiatic mangrove</name>
    <dbReference type="NCBI Taxonomy" id="61149"/>
    <lineage>
        <taxon>Eukaryota</taxon>
        <taxon>Viridiplantae</taxon>
        <taxon>Streptophyta</taxon>
        <taxon>Embryophyta</taxon>
        <taxon>Tracheophyta</taxon>
        <taxon>Spermatophyta</taxon>
        <taxon>Magnoliopsida</taxon>
        <taxon>eudicotyledons</taxon>
        <taxon>Gunneridae</taxon>
        <taxon>Pentapetalae</taxon>
        <taxon>rosids</taxon>
        <taxon>fabids</taxon>
        <taxon>Malpighiales</taxon>
        <taxon>Rhizophoraceae</taxon>
        <taxon>Rhizophora</taxon>
    </lineage>
</organism>
<keyword evidence="2 4" id="KW-0489">Methyltransferase</keyword>
<protein>
    <recommendedName>
        <fullName evidence="4">tRNA N(3)-methylcytidine methyltransferase</fullName>
        <ecNumber evidence="4">2.1.1.-</ecNumber>
    </recommendedName>
</protein>
<dbReference type="GO" id="GO:0008757">
    <property type="term" value="F:S-adenosylmethionine-dependent methyltransferase activity"/>
    <property type="evidence" value="ECO:0007669"/>
    <property type="project" value="UniProtKB-ARBA"/>
</dbReference>
<evidence type="ECO:0000256" key="3">
    <source>
        <dbReference type="ARBA" id="ARBA00022679"/>
    </source>
</evidence>
<dbReference type="CDD" id="cd02440">
    <property type="entry name" value="AdoMet_MTases"/>
    <property type="match status" value="1"/>
</dbReference>
<dbReference type="EMBL" id="GGEC01016162">
    <property type="protein sequence ID" value="MBW96645.1"/>
    <property type="molecule type" value="Transcribed_RNA"/>
</dbReference>
<sequence>MSGEEEETKTDYHSRDFDWETLKQQIERNPSYQYHLLPFTSQQQQQQEEQKRENTQLEENEEERESEDSKAWKNFHLRHSSGKFFKERRYLLKEFPELVSCTKFSKVLEVGCGNGSSVIPILRGNKTIIVYACDCSEKTLERAKEIVDAANISRFEHQFQPFCCDFTFTGFLKWLLCDSCQTDCHQKQQQKYSDVKESGAADGEGLRSSKEGSCCIGRVDFVTLIFTLSAVPLKRMPKAIGECFSVLRPGGLLLFRDYASLTLGLYDMTMLRFESEQRVGFREYMRADGTRSYFFCLDTVRDLFVAAGFIELELAYCCINSTNRRKGKSMLRVWVHGKFQKPIPM</sequence>
<evidence type="ECO:0000256" key="1">
    <source>
        <dbReference type="ARBA" id="ARBA00009725"/>
    </source>
</evidence>
<feature type="region of interest" description="Disordered" evidence="5">
    <location>
        <begin position="37"/>
        <end position="70"/>
    </location>
</feature>
<dbReference type="SUPFAM" id="SSF53335">
    <property type="entry name" value="S-adenosyl-L-methionine-dependent methyltransferases"/>
    <property type="match status" value="1"/>
</dbReference>
<dbReference type="Gene3D" id="3.40.50.150">
    <property type="entry name" value="Vaccinia Virus protein VP39"/>
    <property type="match status" value="1"/>
</dbReference>
<dbReference type="InterPro" id="IPR029063">
    <property type="entry name" value="SAM-dependent_MTases_sf"/>
</dbReference>
<evidence type="ECO:0000256" key="5">
    <source>
        <dbReference type="SAM" id="MobiDB-lite"/>
    </source>
</evidence>
<evidence type="ECO:0000256" key="2">
    <source>
        <dbReference type="ARBA" id="ARBA00022603"/>
    </source>
</evidence>
<evidence type="ECO:0000256" key="4">
    <source>
        <dbReference type="PIRNR" id="PIRNR037755"/>
    </source>
</evidence>
<dbReference type="AlphaFoldDB" id="A0A2P2JT46"/>
<keyword evidence="3 4" id="KW-0808">Transferase</keyword>
<comment type="similarity">
    <text evidence="1 4">Belongs to the methyltransferase superfamily. METL family.</text>
</comment>
<dbReference type="EC" id="2.1.1.-" evidence="4"/>
<proteinExistence type="inferred from homology"/>
<dbReference type="GO" id="GO:0032259">
    <property type="term" value="P:methylation"/>
    <property type="evidence" value="ECO:0007669"/>
    <property type="project" value="UniProtKB-KW"/>
</dbReference>
<dbReference type="GO" id="GO:0008173">
    <property type="term" value="F:RNA methyltransferase activity"/>
    <property type="evidence" value="ECO:0007669"/>
    <property type="project" value="UniProtKB-ARBA"/>
</dbReference>
<evidence type="ECO:0000313" key="6">
    <source>
        <dbReference type="EMBL" id="MBW96645.1"/>
    </source>
</evidence>
<feature type="compositionally biased region" description="Acidic residues" evidence="5">
    <location>
        <begin position="56"/>
        <end position="66"/>
    </location>
</feature>